<evidence type="ECO:0000256" key="1">
    <source>
        <dbReference type="SAM" id="MobiDB-lite"/>
    </source>
</evidence>
<proteinExistence type="predicted"/>
<dbReference type="Proteomes" id="UP001595974">
    <property type="component" value="Unassembled WGS sequence"/>
</dbReference>
<dbReference type="EMBL" id="JBHSOG010000002">
    <property type="protein sequence ID" value="MFC5767771.1"/>
    <property type="molecule type" value="Genomic_DNA"/>
</dbReference>
<comment type="caution">
    <text evidence="2">The sequence shown here is derived from an EMBL/GenBank/DDBJ whole genome shotgun (WGS) entry which is preliminary data.</text>
</comment>
<protein>
    <submittedName>
        <fullName evidence="2">DUF1178 family protein</fullName>
    </submittedName>
</protein>
<dbReference type="PIRSF" id="PIRSF032131">
    <property type="entry name" value="UCP032131"/>
    <property type="match status" value="1"/>
</dbReference>
<dbReference type="InterPro" id="IPR009562">
    <property type="entry name" value="DUF1178"/>
</dbReference>
<gene>
    <name evidence="2" type="ORF">ACFPTN_00125</name>
</gene>
<accession>A0ABW1AL12</accession>
<evidence type="ECO:0000313" key="2">
    <source>
        <dbReference type="EMBL" id="MFC5767771.1"/>
    </source>
</evidence>
<feature type="compositionally biased region" description="Low complexity" evidence="1">
    <location>
        <begin position="67"/>
        <end position="82"/>
    </location>
</feature>
<dbReference type="RefSeq" id="WP_096447015.1">
    <property type="nucleotide sequence ID" value="NZ_JBHSOG010000002.1"/>
</dbReference>
<reference evidence="3" key="1">
    <citation type="journal article" date="2019" name="Int. J. Syst. Evol. Microbiol.">
        <title>The Global Catalogue of Microorganisms (GCM) 10K type strain sequencing project: providing services to taxonomists for standard genome sequencing and annotation.</title>
        <authorList>
            <consortium name="The Broad Institute Genomics Platform"/>
            <consortium name="The Broad Institute Genome Sequencing Center for Infectious Disease"/>
            <person name="Wu L."/>
            <person name="Ma J."/>
        </authorList>
    </citation>
    <scope>NUCLEOTIDE SEQUENCE [LARGE SCALE GENOMIC DNA]</scope>
    <source>
        <strain evidence="3">SHR3</strain>
    </source>
</reference>
<organism evidence="2 3">
    <name type="scientific">Thauera sinica</name>
    <dbReference type="NCBI Taxonomy" id="2665146"/>
    <lineage>
        <taxon>Bacteria</taxon>
        <taxon>Pseudomonadati</taxon>
        <taxon>Pseudomonadota</taxon>
        <taxon>Betaproteobacteria</taxon>
        <taxon>Rhodocyclales</taxon>
        <taxon>Zoogloeaceae</taxon>
        <taxon>Thauera</taxon>
    </lineage>
</organism>
<evidence type="ECO:0000313" key="3">
    <source>
        <dbReference type="Proteomes" id="UP001595974"/>
    </source>
</evidence>
<dbReference type="Pfam" id="PF06676">
    <property type="entry name" value="DUF1178"/>
    <property type="match status" value="1"/>
</dbReference>
<sequence length="154" mass="16570">MIVLDLCCDKEHRFEGWFGSAGAFEAQLARHLVECPTCGSKNLQRLPSAPYVQTRHASPPQVPAPASPAEIPAAGQDTSPSAPAAAAAVVSMLRKLAHEAEDVGARLPEEARKIHYGETEARSIRGAASRDEVEELLEEGIMLMPVPPLEEDLH</sequence>
<name>A0ABW1AL12_9RHOO</name>
<keyword evidence="3" id="KW-1185">Reference proteome</keyword>
<feature type="region of interest" description="Disordered" evidence="1">
    <location>
        <begin position="51"/>
        <end position="82"/>
    </location>
</feature>